<dbReference type="Pfam" id="PF02796">
    <property type="entry name" value="HTH_7"/>
    <property type="match status" value="1"/>
</dbReference>
<dbReference type="PROSITE" id="PS50531">
    <property type="entry name" value="HTH_IS21"/>
    <property type="match status" value="1"/>
</dbReference>
<dbReference type="PANTHER" id="PTHR35004:SF6">
    <property type="entry name" value="TRANSPOSASE"/>
    <property type="match status" value="1"/>
</dbReference>
<dbReference type="AlphaFoldDB" id="A0A7V8NWF8"/>
<dbReference type="GO" id="GO:0003677">
    <property type="term" value="F:DNA binding"/>
    <property type="evidence" value="ECO:0007669"/>
    <property type="project" value="UniProtKB-KW"/>
</dbReference>
<protein>
    <submittedName>
        <fullName evidence="7">Helix-turn-helix domain-containing protein</fullName>
    </submittedName>
</protein>
<evidence type="ECO:0000256" key="1">
    <source>
        <dbReference type="ARBA" id="ARBA00009277"/>
    </source>
</evidence>
<sequence>MEIRVLHRHGKGIREIARATGSSRNTVRRYLRDESAGRYKPRPSRATKLDPFKDYVVERLKAAAPE</sequence>
<evidence type="ECO:0000259" key="6">
    <source>
        <dbReference type="PROSITE" id="PS50531"/>
    </source>
</evidence>
<dbReference type="GO" id="GO:0032196">
    <property type="term" value="P:transposition"/>
    <property type="evidence" value="ECO:0007669"/>
    <property type="project" value="UniProtKB-KW"/>
</dbReference>
<reference evidence="7" key="1">
    <citation type="submission" date="2020-06" db="EMBL/GenBank/DDBJ databases">
        <title>Legume-microbial interactions unlock mineral nutrients during tropical forest succession.</title>
        <authorList>
            <person name="Epihov D.Z."/>
        </authorList>
    </citation>
    <scope>NUCLEOTIDE SEQUENCE [LARGE SCALE GENOMIC DNA]</scope>
    <source>
        <strain evidence="7">Pan2503</strain>
    </source>
</reference>
<keyword evidence="3" id="KW-0238">DNA-binding</keyword>
<dbReference type="InterPro" id="IPR017894">
    <property type="entry name" value="HTH_IS21_transposase_type"/>
</dbReference>
<evidence type="ECO:0000313" key="8">
    <source>
        <dbReference type="Proteomes" id="UP000567293"/>
    </source>
</evidence>
<feature type="region of interest" description="Disordered" evidence="5">
    <location>
        <begin position="20"/>
        <end position="47"/>
    </location>
</feature>
<dbReference type="GO" id="GO:0000150">
    <property type="term" value="F:DNA strand exchange activity"/>
    <property type="evidence" value="ECO:0007669"/>
    <property type="project" value="InterPro"/>
</dbReference>
<feature type="non-terminal residue" evidence="7">
    <location>
        <position position="66"/>
    </location>
</feature>
<proteinExistence type="inferred from homology"/>
<accession>A0A7V8NWF8</accession>
<dbReference type="InterPro" id="IPR006120">
    <property type="entry name" value="Resolvase_HTH_dom"/>
</dbReference>
<comment type="similarity">
    <text evidence="1">Belongs to the transposase IS21/IS408/IS1162 family.</text>
</comment>
<dbReference type="Proteomes" id="UP000567293">
    <property type="component" value="Unassembled WGS sequence"/>
</dbReference>
<evidence type="ECO:0000313" key="7">
    <source>
        <dbReference type="EMBL" id="MBA0088717.1"/>
    </source>
</evidence>
<dbReference type="Gene3D" id="1.10.10.60">
    <property type="entry name" value="Homeodomain-like"/>
    <property type="match status" value="1"/>
</dbReference>
<evidence type="ECO:0000256" key="3">
    <source>
        <dbReference type="ARBA" id="ARBA00023125"/>
    </source>
</evidence>
<evidence type="ECO:0000256" key="5">
    <source>
        <dbReference type="SAM" id="MobiDB-lite"/>
    </source>
</evidence>
<keyword evidence="2" id="KW-0815">Transposition</keyword>
<evidence type="ECO:0000256" key="4">
    <source>
        <dbReference type="ARBA" id="ARBA00023172"/>
    </source>
</evidence>
<organism evidence="7 8">
    <name type="scientific">Candidatus Acidiferrum panamense</name>
    <dbReference type="NCBI Taxonomy" id="2741543"/>
    <lineage>
        <taxon>Bacteria</taxon>
        <taxon>Pseudomonadati</taxon>
        <taxon>Acidobacteriota</taxon>
        <taxon>Terriglobia</taxon>
        <taxon>Candidatus Acidiferrales</taxon>
        <taxon>Candidatus Acidiferrum</taxon>
    </lineage>
</organism>
<evidence type="ECO:0000256" key="2">
    <source>
        <dbReference type="ARBA" id="ARBA00022578"/>
    </source>
</evidence>
<name>A0A7V8NWF8_9BACT</name>
<dbReference type="PANTHER" id="PTHR35004">
    <property type="entry name" value="TRANSPOSASE RV3428C-RELATED"/>
    <property type="match status" value="1"/>
</dbReference>
<gene>
    <name evidence="7" type="ORF">HRJ53_27320</name>
</gene>
<dbReference type="EMBL" id="JACDQQ010002644">
    <property type="protein sequence ID" value="MBA0088717.1"/>
    <property type="molecule type" value="Genomic_DNA"/>
</dbReference>
<feature type="domain" description="HTH IS21-type" evidence="6">
    <location>
        <begin position="1"/>
        <end position="60"/>
    </location>
</feature>
<keyword evidence="8" id="KW-1185">Reference proteome</keyword>
<comment type="caution">
    <text evidence="7">The sequence shown here is derived from an EMBL/GenBank/DDBJ whole genome shotgun (WGS) entry which is preliminary data.</text>
</comment>
<keyword evidence="4" id="KW-0233">DNA recombination</keyword>